<evidence type="ECO:0000313" key="10">
    <source>
        <dbReference type="EMBL" id="KAL3316885.1"/>
    </source>
</evidence>
<gene>
    <name evidence="10" type="primary">NR2F5</name>
    <name evidence="10" type="ORF">Ciccas_004462</name>
</gene>
<keyword evidence="6" id="KW-0804">Transcription</keyword>
<dbReference type="Gene3D" id="3.30.50.10">
    <property type="entry name" value="Erythroid Transcription Factor GATA-1, subunit A"/>
    <property type="match status" value="1"/>
</dbReference>
<dbReference type="Proteomes" id="UP001626550">
    <property type="component" value="Unassembled WGS sequence"/>
</dbReference>
<dbReference type="PRINTS" id="PR00047">
    <property type="entry name" value="STROIDFINGER"/>
</dbReference>
<evidence type="ECO:0000313" key="11">
    <source>
        <dbReference type="Proteomes" id="UP001626550"/>
    </source>
</evidence>
<protein>
    <submittedName>
        <fullName evidence="10">Nuclear receptor subfamily 2 group F member 5</fullName>
    </submittedName>
</protein>
<dbReference type="SUPFAM" id="SSF57716">
    <property type="entry name" value="Glucocorticoid receptor-like (DNA-binding domain)"/>
    <property type="match status" value="1"/>
</dbReference>
<evidence type="ECO:0000256" key="4">
    <source>
        <dbReference type="ARBA" id="ARBA00023015"/>
    </source>
</evidence>
<name>A0ABD2QBE4_9PLAT</name>
<evidence type="ECO:0000256" key="1">
    <source>
        <dbReference type="ARBA" id="ARBA00022723"/>
    </source>
</evidence>
<dbReference type="InterPro" id="IPR013088">
    <property type="entry name" value="Znf_NHR/GATA"/>
</dbReference>
<keyword evidence="11" id="KW-1185">Reference proteome</keyword>
<dbReference type="SMART" id="SM00399">
    <property type="entry name" value="ZnF_C4"/>
    <property type="match status" value="1"/>
</dbReference>
<keyword evidence="4" id="KW-0805">Transcription regulation</keyword>
<evidence type="ECO:0000256" key="2">
    <source>
        <dbReference type="ARBA" id="ARBA00022771"/>
    </source>
</evidence>
<evidence type="ECO:0000259" key="9">
    <source>
        <dbReference type="PROSITE" id="PS51030"/>
    </source>
</evidence>
<dbReference type="InterPro" id="IPR050234">
    <property type="entry name" value="Nuclear_hormone_rcpt_NR1"/>
</dbReference>
<accession>A0ABD2QBE4</accession>
<evidence type="ECO:0000256" key="8">
    <source>
        <dbReference type="ARBA" id="ARBA00023242"/>
    </source>
</evidence>
<dbReference type="InterPro" id="IPR001628">
    <property type="entry name" value="Znf_hrmn_rcpt"/>
</dbReference>
<proteinExistence type="predicted"/>
<reference evidence="10 11" key="1">
    <citation type="submission" date="2024-11" db="EMBL/GenBank/DDBJ databases">
        <title>Adaptive evolution of stress response genes in parasites aligns with host niche diversity.</title>
        <authorList>
            <person name="Hahn C."/>
            <person name="Resl P."/>
        </authorList>
    </citation>
    <scope>NUCLEOTIDE SEQUENCE [LARGE SCALE GENOMIC DNA]</scope>
    <source>
        <strain evidence="10">EGGRZ-B1_66</strain>
        <tissue evidence="10">Body</tissue>
    </source>
</reference>
<comment type="caution">
    <text evidence="10">The sequence shown here is derived from an EMBL/GenBank/DDBJ whole genome shotgun (WGS) entry which is preliminary data.</text>
</comment>
<dbReference type="GO" id="GO:0008270">
    <property type="term" value="F:zinc ion binding"/>
    <property type="evidence" value="ECO:0007669"/>
    <property type="project" value="UniProtKB-KW"/>
</dbReference>
<dbReference type="Pfam" id="PF00105">
    <property type="entry name" value="zf-C4"/>
    <property type="match status" value="1"/>
</dbReference>
<keyword evidence="1" id="KW-0479">Metal-binding</keyword>
<evidence type="ECO:0000256" key="3">
    <source>
        <dbReference type="ARBA" id="ARBA00022833"/>
    </source>
</evidence>
<keyword evidence="2" id="KW-0863">Zinc-finger</keyword>
<keyword evidence="7 10" id="KW-0675">Receptor</keyword>
<keyword evidence="3" id="KW-0862">Zinc</keyword>
<keyword evidence="5" id="KW-0238">DNA-binding</keyword>
<dbReference type="PROSITE" id="PS51030">
    <property type="entry name" value="NUCLEAR_REC_DBD_2"/>
    <property type="match status" value="1"/>
</dbReference>
<sequence length="117" mass="13413">MTEAYLNQNPGNGIPIFPQEMCGTMNSYESVHTGERGRDKQCKVCGDKAITHNFGQLTCESCKAFFRRNARKLIHGCKGRGHEVTFSTRKECPYCRLKKCFTIGMRVELIESRKSEW</sequence>
<feature type="domain" description="Nuclear receptor" evidence="9">
    <location>
        <begin position="39"/>
        <end position="112"/>
    </location>
</feature>
<keyword evidence="8" id="KW-0539">Nucleus</keyword>
<evidence type="ECO:0000256" key="7">
    <source>
        <dbReference type="ARBA" id="ARBA00023170"/>
    </source>
</evidence>
<dbReference type="PROSITE" id="PS00031">
    <property type="entry name" value="NUCLEAR_REC_DBD_1"/>
    <property type="match status" value="1"/>
</dbReference>
<dbReference type="GO" id="GO:0003677">
    <property type="term" value="F:DNA binding"/>
    <property type="evidence" value="ECO:0007669"/>
    <property type="project" value="UniProtKB-KW"/>
</dbReference>
<dbReference type="PANTHER" id="PTHR24082:SF283">
    <property type="entry name" value="NUCLEAR HORMONE RECEPTOR HR96"/>
    <property type="match status" value="1"/>
</dbReference>
<evidence type="ECO:0000256" key="5">
    <source>
        <dbReference type="ARBA" id="ARBA00023125"/>
    </source>
</evidence>
<dbReference type="PANTHER" id="PTHR24082">
    <property type="entry name" value="NUCLEAR HORMONE RECEPTOR"/>
    <property type="match status" value="1"/>
</dbReference>
<evidence type="ECO:0000256" key="6">
    <source>
        <dbReference type="ARBA" id="ARBA00023163"/>
    </source>
</evidence>
<dbReference type="EMBL" id="JBJKFK010000468">
    <property type="protein sequence ID" value="KAL3316885.1"/>
    <property type="molecule type" value="Genomic_DNA"/>
</dbReference>
<organism evidence="10 11">
    <name type="scientific">Cichlidogyrus casuarinus</name>
    <dbReference type="NCBI Taxonomy" id="1844966"/>
    <lineage>
        <taxon>Eukaryota</taxon>
        <taxon>Metazoa</taxon>
        <taxon>Spiralia</taxon>
        <taxon>Lophotrochozoa</taxon>
        <taxon>Platyhelminthes</taxon>
        <taxon>Monogenea</taxon>
        <taxon>Monopisthocotylea</taxon>
        <taxon>Dactylogyridea</taxon>
        <taxon>Ancyrocephalidae</taxon>
        <taxon>Cichlidogyrus</taxon>
    </lineage>
</organism>
<dbReference type="AlphaFoldDB" id="A0ABD2QBE4"/>